<feature type="compositionally biased region" description="Basic and acidic residues" evidence="1">
    <location>
        <begin position="235"/>
        <end position="248"/>
    </location>
</feature>
<dbReference type="AlphaFoldDB" id="K0SU50"/>
<accession>K0SU50</accession>
<gene>
    <name evidence="2" type="ORF">THAOC_10316</name>
</gene>
<comment type="caution">
    <text evidence="2">The sequence shown here is derived from an EMBL/GenBank/DDBJ whole genome shotgun (WGS) entry which is preliminary data.</text>
</comment>
<feature type="compositionally biased region" description="Low complexity" evidence="1">
    <location>
        <begin position="294"/>
        <end position="309"/>
    </location>
</feature>
<keyword evidence="3" id="KW-1185">Reference proteome</keyword>
<dbReference type="PROSITE" id="PS51257">
    <property type="entry name" value="PROKAR_LIPOPROTEIN"/>
    <property type="match status" value="1"/>
</dbReference>
<proteinExistence type="predicted"/>
<feature type="region of interest" description="Disordered" evidence="1">
    <location>
        <begin position="46"/>
        <end position="309"/>
    </location>
</feature>
<evidence type="ECO:0000313" key="2">
    <source>
        <dbReference type="EMBL" id="EJK68494.1"/>
    </source>
</evidence>
<evidence type="ECO:0000313" key="3">
    <source>
        <dbReference type="Proteomes" id="UP000266841"/>
    </source>
</evidence>
<evidence type="ECO:0000256" key="1">
    <source>
        <dbReference type="SAM" id="MobiDB-lite"/>
    </source>
</evidence>
<feature type="non-terminal residue" evidence="2">
    <location>
        <position position="309"/>
    </location>
</feature>
<dbReference type="Proteomes" id="UP000266841">
    <property type="component" value="Unassembled WGS sequence"/>
</dbReference>
<protein>
    <submittedName>
        <fullName evidence="2">Uncharacterized protein</fullName>
    </submittedName>
</protein>
<organism evidence="2 3">
    <name type="scientific">Thalassiosira oceanica</name>
    <name type="common">Marine diatom</name>
    <dbReference type="NCBI Taxonomy" id="159749"/>
    <lineage>
        <taxon>Eukaryota</taxon>
        <taxon>Sar</taxon>
        <taxon>Stramenopiles</taxon>
        <taxon>Ochrophyta</taxon>
        <taxon>Bacillariophyta</taxon>
        <taxon>Coscinodiscophyceae</taxon>
        <taxon>Thalassiosirophycidae</taxon>
        <taxon>Thalassiosirales</taxon>
        <taxon>Thalassiosiraceae</taxon>
        <taxon>Thalassiosira</taxon>
    </lineage>
</organism>
<reference evidence="2 3" key="1">
    <citation type="journal article" date="2012" name="Genome Biol.">
        <title>Genome and low-iron response of an oceanic diatom adapted to chronic iron limitation.</title>
        <authorList>
            <person name="Lommer M."/>
            <person name="Specht M."/>
            <person name="Roy A.S."/>
            <person name="Kraemer L."/>
            <person name="Andreson R."/>
            <person name="Gutowska M.A."/>
            <person name="Wolf J."/>
            <person name="Bergner S.V."/>
            <person name="Schilhabel M.B."/>
            <person name="Klostermeier U.C."/>
            <person name="Beiko R.G."/>
            <person name="Rosenstiel P."/>
            <person name="Hippler M."/>
            <person name="Laroche J."/>
        </authorList>
    </citation>
    <scope>NUCLEOTIDE SEQUENCE [LARGE SCALE GENOMIC DNA]</scope>
    <source>
        <strain evidence="2 3">CCMP1005</strain>
    </source>
</reference>
<name>K0SU50_THAOC</name>
<sequence>MSRVSASASGVGGPSRSQGGESLYMFVLHLLVSCGLCSRVGCCSAPGSQPSLPGGRPARGPEARGPEKSLPPARTSEEETAASRSCEPAQRSPRDGGMTGPPGRASGVLPAVPASFQDERGRRSPPGNGLFRAQLSGEGPRRGFGQHGGKAAGRREPFAFNACGRRSTAAATSRHRDATIPGGRRVVRGGTTEIAPGVGRGLRRGARGTMAVRPAVPPPRAYPDGGQSDPPPAEKPGDDVLLPRREETPSPGGWDGSVVRSGEGDSESADRGGRRGPPGEGGRRADRVRKVGTRGPASSSPSSGARPPA</sequence>
<dbReference type="EMBL" id="AGNL01011257">
    <property type="protein sequence ID" value="EJK68494.1"/>
    <property type="molecule type" value="Genomic_DNA"/>
</dbReference>